<comment type="caution">
    <text evidence="1">The sequence shown here is derived from an EMBL/GenBank/DDBJ whole genome shotgun (WGS) entry which is preliminary data.</text>
</comment>
<gene>
    <name evidence="1" type="ORF">ACCI49_03250</name>
</gene>
<dbReference type="EMBL" id="JBGMEK010000004">
    <property type="protein sequence ID" value="MFA0809926.1"/>
    <property type="molecule type" value="Genomic_DNA"/>
</dbReference>
<protein>
    <submittedName>
        <fullName evidence="1">Uncharacterized protein</fullName>
    </submittedName>
</protein>
<evidence type="ECO:0000313" key="2">
    <source>
        <dbReference type="Proteomes" id="UP001569428"/>
    </source>
</evidence>
<organism evidence="1 2">
    <name type="scientific">Microbulbifer epialgicus</name>
    <dbReference type="NCBI Taxonomy" id="393907"/>
    <lineage>
        <taxon>Bacteria</taxon>
        <taxon>Pseudomonadati</taxon>
        <taxon>Pseudomonadota</taxon>
        <taxon>Gammaproteobacteria</taxon>
        <taxon>Cellvibrionales</taxon>
        <taxon>Microbulbiferaceae</taxon>
        <taxon>Microbulbifer</taxon>
    </lineage>
</organism>
<sequence length="104" mass="12048">MHWLYLNRNFESRFKGFVVPVEAVRQVCTQLDKRWVHGIGDCRRFLLLLNQRKAVVKAEPYNIIFNPSNYGYPEILSALSTLAASFIPPKTSTLFETKKPPHNL</sequence>
<keyword evidence="2" id="KW-1185">Reference proteome</keyword>
<evidence type="ECO:0000313" key="1">
    <source>
        <dbReference type="EMBL" id="MFA0809926.1"/>
    </source>
</evidence>
<proteinExistence type="predicted"/>
<reference evidence="1 2" key="1">
    <citation type="submission" date="2024-08" db="EMBL/GenBank/DDBJ databases">
        <authorList>
            <person name="Ishaq N."/>
        </authorList>
    </citation>
    <scope>NUCLEOTIDE SEQUENCE [LARGE SCALE GENOMIC DNA]</scope>
    <source>
        <strain evidence="1 2">DSM 18651</strain>
    </source>
</reference>
<accession>A0ABV4NUZ4</accession>
<name>A0ABV4NUZ4_9GAMM</name>
<dbReference type="RefSeq" id="WP_371837541.1">
    <property type="nucleotide sequence ID" value="NZ_JBGMEK010000004.1"/>
</dbReference>
<dbReference type="Proteomes" id="UP001569428">
    <property type="component" value="Unassembled WGS sequence"/>
</dbReference>